<feature type="transmembrane region" description="Helical" evidence="1">
    <location>
        <begin position="255"/>
        <end position="275"/>
    </location>
</feature>
<gene>
    <name evidence="2" type="ORF">CTB96_04160</name>
</gene>
<name>A0A317ZXP7_9MICO</name>
<organism evidence="2 3">
    <name type="scientific">Cryobacterium arcticum</name>
    <dbReference type="NCBI Taxonomy" id="670052"/>
    <lineage>
        <taxon>Bacteria</taxon>
        <taxon>Bacillati</taxon>
        <taxon>Actinomycetota</taxon>
        <taxon>Actinomycetes</taxon>
        <taxon>Micrococcales</taxon>
        <taxon>Microbacteriaceae</taxon>
        <taxon>Cryobacterium</taxon>
    </lineage>
</organism>
<evidence type="ECO:0000256" key="1">
    <source>
        <dbReference type="SAM" id="Phobius"/>
    </source>
</evidence>
<keyword evidence="1" id="KW-0812">Transmembrane</keyword>
<proteinExistence type="predicted"/>
<keyword evidence="3" id="KW-1185">Reference proteome</keyword>
<dbReference type="Proteomes" id="UP000246722">
    <property type="component" value="Unassembled WGS sequence"/>
</dbReference>
<evidence type="ECO:0000313" key="2">
    <source>
        <dbReference type="EMBL" id="PXA72099.1"/>
    </source>
</evidence>
<feature type="transmembrane region" description="Helical" evidence="1">
    <location>
        <begin position="31"/>
        <end position="51"/>
    </location>
</feature>
<keyword evidence="1" id="KW-1133">Transmembrane helix</keyword>
<feature type="transmembrane region" description="Helical" evidence="1">
    <location>
        <begin position="173"/>
        <end position="196"/>
    </location>
</feature>
<feature type="transmembrane region" description="Helical" evidence="1">
    <location>
        <begin position="71"/>
        <end position="99"/>
    </location>
</feature>
<dbReference type="RefSeq" id="WP_110125624.1">
    <property type="nucleotide sequence ID" value="NZ_QHLY01000005.1"/>
</dbReference>
<protein>
    <submittedName>
        <fullName evidence="2">Uncharacterized protein</fullName>
    </submittedName>
</protein>
<dbReference type="EMBL" id="QHLY01000005">
    <property type="protein sequence ID" value="PXA72099.1"/>
    <property type="molecule type" value="Genomic_DNA"/>
</dbReference>
<feature type="transmembrane region" description="Helical" evidence="1">
    <location>
        <begin position="134"/>
        <end position="153"/>
    </location>
</feature>
<accession>A0A317ZXP7</accession>
<dbReference type="AlphaFoldDB" id="A0A317ZXP7"/>
<feature type="transmembrane region" description="Helical" evidence="1">
    <location>
        <begin position="231"/>
        <end position="249"/>
    </location>
</feature>
<sequence length="296" mass="31363">MTATPERTSSPLAARREATARFLRNQLRTTALVLLIGSASLYTLIVAGVATDAPVAAWLMTRVLVPTGGGGWGGMTIAVALAVLLGALFLLGAWLLVVLDIVRRQLSRRAPVDTAKSIFTNVLRYRVRPLGAQVHTLWAAGFAALYYLSYPFQLSRGLLTPEVLARVQNPIELQMLVLMPGLTMAAAAAATLVSLIKKLSYPGQLRRHPLTRAKAAPSLIRTLLFAQRADLTLGAIGGVVLGFAAMPLSTGDLEVAGLLAVFGAALIGAAVILALQFWRTGERLYLAGNSGATSRI</sequence>
<keyword evidence="1" id="KW-0472">Membrane</keyword>
<comment type="caution">
    <text evidence="2">The sequence shown here is derived from an EMBL/GenBank/DDBJ whole genome shotgun (WGS) entry which is preliminary data.</text>
</comment>
<evidence type="ECO:0000313" key="3">
    <source>
        <dbReference type="Proteomes" id="UP000246722"/>
    </source>
</evidence>
<reference evidence="2 3" key="1">
    <citation type="submission" date="2018-05" db="EMBL/GenBank/DDBJ databases">
        <title>Genetic diversity of glacier-inhabiting Cryobacterium bacteria in China and description of Cryobacterium mengkeensis sp. nov. and Arthrobacter glacialis sp. nov.</title>
        <authorList>
            <person name="Liu Q."/>
            <person name="Xin Y.-H."/>
        </authorList>
    </citation>
    <scope>NUCLEOTIDE SEQUENCE [LARGE SCALE GENOMIC DNA]</scope>
    <source>
        <strain evidence="2 3">SK-1</strain>
    </source>
</reference>